<organism evidence="6 7">
    <name type="scientific">Propylenella binzhouense</name>
    <dbReference type="NCBI Taxonomy" id="2555902"/>
    <lineage>
        <taxon>Bacteria</taxon>
        <taxon>Pseudomonadati</taxon>
        <taxon>Pseudomonadota</taxon>
        <taxon>Alphaproteobacteria</taxon>
        <taxon>Hyphomicrobiales</taxon>
        <taxon>Propylenellaceae</taxon>
        <taxon>Propylenella</taxon>
    </lineage>
</organism>
<dbReference type="InterPro" id="IPR001492">
    <property type="entry name" value="Flagellin"/>
</dbReference>
<reference evidence="6" key="1">
    <citation type="submission" date="2019-03" db="EMBL/GenBank/DDBJ databases">
        <title>Afifella sp. nov., isolated from activated sludge.</title>
        <authorList>
            <person name="Li Q."/>
            <person name="Liu Y."/>
        </authorList>
    </citation>
    <scope>NUCLEOTIDE SEQUENCE</scope>
    <source>
        <strain evidence="6">L72</strain>
    </source>
</reference>
<dbReference type="Pfam" id="PF00669">
    <property type="entry name" value="Flagellin_N"/>
    <property type="match status" value="1"/>
</dbReference>
<dbReference type="Proteomes" id="UP000773614">
    <property type="component" value="Unassembled WGS sequence"/>
</dbReference>
<protein>
    <recommendedName>
        <fullName evidence="3">Flagellin</fullName>
    </recommendedName>
</protein>
<comment type="subcellular location">
    <subcellularLocation>
        <location evidence="3">Secreted</location>
    </subcellularLocation>
    <subcellularLocation>
        <location evidence="3">Bacterial flagellum</location>
    </subcellularLocation>
</comment>
<dbReference type="InterPro" id="IPR046358">
    <property type="entry name" value="Flagellin_C"/>
</dbReference>
<name>A0A964T223_9HYPH</name>
<evidence type="ECO:0000256" key="1">
    <source>
        <dbReference type="ARBA" id="ARBA00005709"/>
    </source>
</evidence>
<keyword evidence="2 3" id="KW-0975">Bacterial flagellum</keyword>
<keyword evidence="7" id="KW-1185">Reference proteome</keyword>
<proteinExistence type="inferred from homology"/>
<dbReference type="SUPFAM" id="SSF64518">
    <property type="entry name" value="Phase 1 flagellin"/>
    <property type="match status" value="1"/>
</dbReference>
<dbReference type="NCBIfam" id="NF004669">
    <property type="entry name" value="PRK06008.1"/>
    <property type="match status" value="1"/>
</dbReference>
<evidence type="ECO:0000313" key="7">
    <source>
        <dbReference type="Proteomes" id="UP000773614"/>
    </source>
</evidence>
<keyword evidence="3" id="KW-0964">Secreted</keyword>
<dbReference type="GO" id="GO:0005576">
    <property type="term" value="C:extracellular region"/>
    <property type="evidence" value="ECO:0007669"/>
    <property type="project" value="UniProtKB-SubCell"/>
</dbReference>
<dbReference type="PANTHER" id="PTHR42792">
    <property type="entry name" value="FLAGELLIN"/>
    <property type="match status" value="1"/>
</dbReference>
<gene>
    <name evidence="6" type="ORF">E4O86_04465</name>
</gene>
<feature type="domain" description="Flagellin C-terminal" evidence="5">
    <location>
        <begin position="269"/>
        <end position="349"/>
    </location>
</feature>
<dbReference type="PANTHER" id="PTHR42792:SF1">
    <property type="entry name" value="FLAGELLAR HOOK-ASSOCIATED PROTEIN 3"/>
    <property type="match status" value="1"/>
</dbReference>
<evidence type="ECO:0000259" key="4">
    <source>
        <dbReference type="Pfam" id="PF00669"/>
    </source>
</evidence>
<dbReference type="EMBL" id="SPKJ01000008">
    <property type="protein sequence ID" value="MYZ46963.1"/>
    <property type="molecule type" value="Genomic_DNA"/>
</dbReference>
<accession>A0A964T223</accession>
<dbReference type="GO" id="GO:0009288">
    <property type="term" value="C:bacterial-type flagellum"/>
    <property type="evidence" value="ECO:0007669"/>
    <property type="project" value="UniProtKB-SubCell"/>
</dbReference>
<evidence type="ECO:0000259" key="5">
    <source>
        <dbReference type="Pfam" id="PF00700"/>
    </source>
</evidence>
<evidence type="ECO:0000256" key="3">
    <source>
        <dbReference type="RuleBase" id="RU362073"/>
    </source>
</evidence>
<evidence type="ECO:0000256" key="2">
    <source>
        <dbReference type="ARBA" id="ARBA00023143"/>
    </source>
</evidence>
<dbReference type="OrthoDB" id="8004955at2"/>
<dbReference type="AlphaFoldDB" id="A0A964T223"/>
<dbReference type="Pfam" id="PF00700">
    <property type="entry name" value="Flagellin_C"/>
    <property type="match status" value="1"/>
</dbReference>
<comment type="function">
    <text evidence="3">Flagellin is the subunit protein which polymerizes to form the filaments of bacterial flagella.</text>
</comment>
<dbReference type="Gene3D" id="1.20.1330.10">
    <property type="entry name" value="f41 fragment of flagellin, N-terminal domain"/>
    <property type="match status" value="1"/>
</dbReference>
<keyword evidence="6" id="KW-0969">Cilium</keyword>
<dbReference type="GO" id="GO:0005198">
    <property type="term" value="F:structural molecule activity"/>
    <property type="evidence" value="ECO:0007669"/>
    <property type="project" value="UniProtKB-UniRule"/>
</dbReference>
<keyword evidence="6" id="KW-0282">Flagellum</keyword>
<dbReference type="RefSeq" id="WP_161139309.1">
    <property type="nucleotide sequence ID" value="NZ_SPKJ01000008.1"/>
</dbReference>
<comment type="caution">
    <text evidence="6">The sequence shown here is derived from an EMBL/GenBank/DDBJ whole genome shotgun (WGS) entry which is preliminary data.</text>
</comment>
<feature type="domain" description="Flagellin N-terminal" evidence="4">
    <location>
        <begin position="6"/>
        <end position="139"/>
    </location>
</feature>
<evidence type="ECO:0000313" key="6">
    <source>
        <dbReference type="EMBL" id="MYZ46963.1"/>
    </source>
</evidence>
<keyword evidence="6" id="KW-0966">Cell projection</keyword>
<sequence>MKSMNVSTSSIAYSTRSALQRMQAELLKAQSELSTGKVDDAGLALGAQTRRLVSLDQERTSLKSLTDANQLVASRLQASQDALGTINEVAEDFLGTLLSIGEGDVSPETLRARAQEALGTVLSTLNATYQGTHLFAGINVDAAPMDDFLAEAGSPGRSAIAAAFESAFGMPADDPSASGIGADAMQSFLGGEFAALFDDGSWQENFSSASDRNIRSRISRSELVETSVNANDPAVRDLVAALTMVSEVGVDGLSAEARGAVVASAQSLLGSATAGITQMQARLGSAQARIGDANDTMDVQMDLLASQIGALEDVDPLEASARVNALMTKIETAYALTARIQQLSLLKYI</sequence>
<comment type="similarity">
    <text evidence="1 3">Belongs to the bacterial flagellin family.</text>
</comment>
<dbReference type="InterPro" id="IPR001029">
    <property type="entry name" value="Flagellin_N"/>
</dbReference>